<evidence type="ECO:0000256" key="3">
    <source>
        <dbReference type="ARBA" id="ARBA00022679"/>
    </source>
</evidence>
<evidence type="ECO:0000256" key="4">
    <source>
        <dbReference type="ARBA" id="ARBA00022723"/>
    </source>
</evidence>
<comment type="cofactor">
    <cofactor evidence="1">
        <name>Mg(2+)</name>
        <dbReference type="ChEBI" id="CHEBI:18420"/>
    </cofactor>
</comment>
<accession>A0ABP9G1Z3</accession>
<dbReference type="RefSeq" id="WP_345477808.1">
    <property type="nucleotide sequence ID" value="NZ_BAABLW010000007.1"/>
</dbReference>
<evidence type="ECO:0000313" key="7">
    <source>
        <dbReference type="EMBL" id="GAA4922507.1"/>
    </source>
</evidence>
<protein>
    <submittedName>
        <fullName evidence="7">Polyprenyl synthetase family protein</fullName>
    </submittedName>
</protein>
<keyword evidence="4" id="KW-0479">Metal-binding</keyword>
<evidence type="ECO:0000256" key="5">
    <source>
        <dbReference type="ARBA" id="ARBA00022842"/>
    </source>
</evidence>
<dbReference type="PROSITE" id="PS00723">
    <property type="entry name" value="POLYPRENYL_SYNTHASE_1"/>
    <property type="match status" value="1"/>
</dbReference>
<dbReference type="Pfam" id="PF00348">
    <property type="entry name" value="polyprenyl_synt"/>
    <property type="match status" value="1"/>
</dbReference>
<evidence type="ECO:0000256" key="6">
    <source>
        <dbReference type="RuleBase" id="RU004466"/>
    </source>
</evidence>
<dbReference type="SFLD" id="SFLDS00005">
    <property type="entry name" value="Isoprenoid_Synthase_Type_I"/>
    <property type="match status" value="1"/>
</dbReference>
<dbReference type="InterPro" id="IPR008949">
    <property type="entry name" value="Isoprenoid_synthase_dom_sf"/>
</dbReference>
<dbReference type="InterPro" id="IPR000092">
    <property type="entry name" value="Polyprenyl_synt"/>
</dbReference>
<keyword evidence="8" id="KW-1185">Reference proteome</keyword>
<comment type="similarity">
    <text evidence="2 6">Belongs to the FPP/GGPP synthase family.</text>
</comment>
<keyword evidence="5" id="KW-0460">Magnesium</keyword>
<dbReference type="SUPFAM" id="SSF48576">
    <property type="entry name" value="Terpenoid synthases"/>
    <property type="match status" value="1"/>
</dbReference>
<organism evidence="7 8">
    <name type="scientific">Nesterenkonia rhizosphaerae</name>
    <dbReference type="NCBI Taxonomy" id="1348272"/>
    <lineage>
        <taxon>Bacteria</taxon>
        <taxon>Bacillati</taxon>
        <taxon>Actinomycetota</taxon>
        <taxon>Actinomycetes</taxon>
        <taxon>Micrococcales</taxon>
        <taxon>Micrococcaceae</taxon>
        <taxon>Nesterenkonia</taxon>
    </lineage>
</organism>
<dbReference type="PANTHER" id="PTHR12001">
    <property type="entry name" value="GERANYLGERANYL PYROPHOSPHATE SYNTHASE"/>
    <property type="match status" value="1"/>
</dbReference>
<gene>
    <name evidence="7" type="ORF">GCM10025790_19320</name>
</gene>
<keyword evidence="3 6" id="KW-0808">Transferase</keyword>
<comment type="caution">
    <text evidence="7">The sequence shown here is derived from an EMBL/GenBank/DDBJ whole genome shotgun (WGS) entry which is preliminary data.</text>
</comment>
<dbReference type="InterPro" id="IPR033749">
    <property type="entry name" value="Polyprenyl_synt_CS"/>
</dbReference>
<name>A0ABP9G1Z3_9MICC</name>
<proteinExistence type="inferred from homology"/>
<dbReference type="PROSITE" id="PS00444">
    <property type="entry name" value="POLYPRENYL_SYNTHASE_2"/>
    <property type="match status" value="1"/>
</dbReference>
<dbReference type="EMBL" id="BAABLW010000007">
    <property type="protein sequence ID" value="GAA4922507.1"/>
    <property type="molecule type" value="Genomic_DNA"/>
</dbReference>
<dbReference type="PANTHER" id="PTHR12001:SF85">
    <property type="entry name" value="SHORT CHAIN ISOPRENYL DIPHOSPHATE SYNTHASE"/>
    <property type="match status" value="1"/>
</dbReference>
<reference evidence="8" key="1">
    <citation type="journal article" date="2019" name="Int. J. Syst. Evol. Microbiol.">
        <title>The Global Catalogue of Microorganisms (GCM) 10K type strain sequencing project: providing services to taxonomists for standard genome sequencing and annotation.</title>
        <authorList>
            <consortium name="The Broad Institute Genomics Platform"/>
            <consortium name="The Broad Institute Genome Sequencing Center for Infectious Disease"/>
            <person name="Wu L."/>
            <person name="Ma J."/>
        </authorList>
    </citation>
    <scope>NUCLEOTIDE SEQUENCE [LARGE SCALE GENOMIC DNA]</scope>
    <source>
        <strain evidence="8">JCM 19129</strain>
    </source>
</reference>
<sequence length="389" mass="42137">MLRHQTPQQDFAQRAERFVAGVNDLCREYLLIRREEVNAVSAHAAPLADAILDLTAGGKKLRPVLAWIGWRSARSEEHLPAAVEKHDADAAVKLLGVSLELFQAAALVHDDIIDRSATRRGQPSTHKRFETLHREKRYAGETDHFGTTGAILSGDLALAWSGQAFADAQQQAQQQVELSSEQLFEAQAIFQRMHTEVMTGQYLDVLAEVGPAATNEAEAVAQARNVLRYKAAKYSSEYPVTLGCALAGGSAALRRALAAATLPVGEAFQLRDDLLGVFGDPAVTGKPVGDDLREGKRTELIAYGLYRSPAAAADELASMLGRADLSQDDVARAREILITCGAVEEVERSIEALLSSSAVEVEKLHDLGVDDEVLHDLEAVTQRLVARTS</sequence>
<dbReference type="Gene3D" id="1.10.600.10">
    <property type="entry name" value="Farnesyl Diphosphate Synthase"/>
    <property type="match status" value="1"/>
</dbReference>
<evidence type="ECO:0000313" key="8">
    <source>
        <dbReference type="Proteomes" id="UP001500368"/>
    </source>
</evidence>
<dbReference type="Proteomes" id="UP001500368">
    <property type="component" value="Unassembled WGS sequence"/>
</dbReference>
<evidence type="ECO:0000256" key="1">
    <source>
        <dbReference type="ARBA" id="ARBA00001946"/>
    </source>
</evidence>
<dbReference type="CDD" id="cd00685">
    <property type="entry name" value="Trans_IPPS_HT"/>
    <property type="match status" value="1"/>
</dbReference>
<evidence type="ECO:0000256" key="2">
    <source>
        <dbReference type="ARBA" id="ARBA00006706"/>
    </source>
</evidence>